<proteinExistence type="predicted"/>
<protein>
    <recommendedName>
        <fullName evidence="3">Excisionase</fullName>
    </recommendedName>
</protein>
<evidence type="ECO:0000313" key="2">
    <source>
        <dbReference type="Proteomes" id="UP000198675"/>
    </source>
</evidence>
<name>A0A1H2LV80_9PSED</name>
<sequence length="67" mass="7993">MNSSCRWVLVKRFAEVTGYSENAVRHKVKNGIWVQGRIWRKAPDGRVFVNLVEFERWVESERYPTSH</sequence>
<dbReference type="Gene3D" id="1.10.1660.60">
    <property type="entry name" value="Putative excisionased domain DUF1233"/>
    <property type="match status" value="1"/>
</dbReference>
<dbReference type="RefSeq" id="WP_017678222.1">
    <property type="nucleotide sequence ID" value="NZ_LT629797.1"/>
</dbReference>
<dbReference type="EMBL" id="LT629797">
    <property type="protein sequence ID" value="SDU84206.1"/>
    <property type="molecule type" value="Genomic_DNA"/>
</dbReference>
<accession>A0A1H2LV80</accession>
<evidence type="ECO:0008006" key="3">
    <source>
        <dbReference type="Google" id="ProtNLM"/>
    </source>
</evidence>
<organism evidence="1 2">
    <name type="scientific">Pseudomonas sihuiensis</name>
    <dbReference type="NCBI Taxonomy" id="1274359"/>
    <lineage>
        <taxon>Bacteria</taxon>
        <taxon>Pseudomonadati</taxon>
        <taxon>Pseudomonadota</taxon>
        <taxon>Gammaproteobacteria</taxon>
        <taxon>Pseudomonadales</taxon>
        <taxon>Pseudomonadaceae</taxon>
        <taxon>Pseudomonas</taxon>
    </lineage>
</organism>
<gene>
    <name evidence="1" type="ORF">SAMN05216363_2181</name>
</gene>
<keyword evidence="2" id="KW-1185">Reference proteome</keyword>
<dbReference type="InterPro" id="IPR038146">
    <property type="entry name" value="933W_put_Xis_sf"/>
</dbReference>
<dbReference type="AlphaFoldDB" id="A0A1H2LV80"/>
<dbReference type="Proteomes" id="UP000198675">
    <property type="component" value="Chromosome I"/>
</dbReference>
<reference evidence="2" key="1">
    <citation type="submission" date="2016-10" db="EMBL/GenBank/DDBJ databases">
        <authorList>
            <person name="Varghese N."/>
            <person name="Submissions S."/>
        </authorList>
    </citation>
    <scope>NUCLEOTIDE SEQUENCE [LARGE SCALE GENOMIC DNA]</scope>
    <source>
        <strain evidence="2">KCTC 32246</strain>
    </source>
</reference>
<evidence type="ECO:0000313" key="1">
    <source>
        <dbReference type="EMBL" id="SDU84206.1"/>
    </source>
</evidence>